<keyword evidence="2" id="KW-0812">Transmembrane</keyword>
<dbReference type="InterPro" id="IPR001646">
    <property type="entry name" value="5peptide_repeat"/>
</dbReference>
<evidence type="ECO:0000256" key="2">
    <source>
        <dbReference type="SAM" id="Phobius"/>
    </source>
</evidence>
<proteinExistence type="predicted"/>
<feature type="transmembrane region" description="Helical" evidence="2">
    <location>
        <begin position="35"/>
        <end position="54"/>
    </location>
</feature>
<gene>
    <name evidence="3" type="ORF">UFOPK2925_00671</name>
</gene>
<evidence type="ECO:0000256" key="1">
    <source>
        <dbReference type="SAM" id="MobiDB-lite"/>
    </source>
</evidence>
<organism evidence="3">
    <name type="scientific">freshwater metagenome</name>
    <dbReference type="NCBI Taxonomy" id="449393"/>
    <lineage>
        <taxon>unclassified sequences</taxon>
        <taxon>metagenomes</taxon>
        <taxon>ecological metagenomes</taxon>
    </lineage>
</organism>
<keyword evidence="2" id="KW-0472">Membrane</keyword>
<dbReference type="PANTHER" id="PTHR14136:SF17">
    <property type="entry name" value="BTB_POZ DOMAIN-CONTAINING PROTEIN KCTD9"/>
    <property type="match status" value="1"/>
</dbReference>
<dbReference type="AlphaFoldDB" id="A0A6J6W3Y2"/>
<dbReference type="EMBL" id="CAEZZU010000082">
    <property type="protein sequence ID" value="CAB4778096.1"/>
    <property type="molecule type" value="Genomic_DNA"/>
</dbReference>
<protein>
    <submittedName>
        <fullName evidence="3">Unannotated protein</fullName>
    </submittedName>
</protein>
<dbReference type="Pfam" id="PF00805">
    <property type="entry name" value="Pentapeptide"/>
    <property type="match status" value="3"/>
</dbReference>
<reference evidence="3" key="1">
    <citation type="submission" date="2020-05" db="EMBL/GenBank/DDBJ databases">
        <authorList>
            <person name="Chiriac C."/>
            <person name="Salcher M."/>
            <person name="Ghai R."/>
            <person name="Kavagutti S V."/>
        </authorList>
    </citation>
    <scope>NUCLEOTIDE SEQUENCE</scope>
</reference>
<keyword evidence="2" id="KW-1133">Transmembrane helix</keyword>
<dbReference type="PANTHER" id="PTHR14136">
    <property type="entry name" value="BTB_POZ DOMAIN-CONTAINING PROTEIN KCTD9"/>
    <property type="match status" value="1"/>
</dbReference>
<evidence type="ECO:0000313" key="3">
    <source>
        <dbReference type="EMBL" id="CAB4778096.1"/>
    </source>
</evidence>
<dbReference type="Gene3D" id="2.160.20.80">
    <property type="entry name" value="E3 ubiquitin-protein ligase SopA"/>
    <property type="match status" value="3"/>
</dbReference>
<feature type="region of interest" description="Disordered" evidence="1">
    <location>
        <begin position="1"/>
        <end position="31"/>
    </location>
</feature>
<name>A0A6J6W3Y2_9ZZZZ</name>
<dbReference type="InterPro" id="IPR051082">
    <property type="entry name" value="Pentapeptide-BTB/POZ_domain"/>
</dbReference>
<sequence>MDFMGDGASSKARSDDDDTVGASKGSRHGRRRRRVATGVFAGIVVASAVVGVAVRVSKSSTAGTLVTGPSGASCDFKINGDCQGMNLNGVVVRGVDLTGMKFNRSSLNGADFTGSTFTNTDLTDATFIGAILDGVKSGGVIGKKSLKTSFPSYLIDPAKYVYNSWSLVNYRQPFRSATEWLATGQYGYFINRWSHTKRTYIPGWGCYVRALCDVYNSVPFVSDGRKEWLPPAWQLVGGYLVGPKANLAGAQFGSSDLSYQNLSFSNLEGADMSNAVLYFTNLSGANAKGAIGNPIYWQSRNLTESMPAWQQEKVSTCDWEYTPFDAADDFAYAAYIYCTTGETVDPILASIGRNIANDIANSIRVDLFWCNPATDPHGCNPTFVNGYMVLPGANLIGANLNPTSGNGCCYGLDMQWALLGNADMRYANLNNANLRGAKMGGTRLAGVGWWHTTCPNGQVNVDLLPCSASQMIATTTTTTTTTIPPTTTTTVPPTWTTPPRCTKLLC</sequence>
<accession>A0A6J6W3Y2</accession>
<dbReference type="SUPFAM" id="SSF141571">
    <property type="entry name" value="Pentapeptide repeat-like"/>
    <property type="match status" value="2"/>
</dbReference>